<accession>A0ABU4D6Y0</accession>
<dbReference type="PANTHER" id="PTHR41313">
    <property type="entry name" value="ADENINE-SPECIFIC METHYLTRANSFERASE"/>
    <property type="match status" value="1"/>
</dbReference>
<dbReference type="Proteomes" id="UP001186104">
    <property type="component" value="Unassembled WGS sequence"/>
</dbReference>
<feature type="coiled-coil region" evidence="1">
    <location>
        <begin position="1712"/>
        <end position="1753"/>
    </location>
</feature>
<feature type="region of interest" description="Disordered" evidence="2">
    <location>
        <begin position="1993"/>
        <end position="2046"/>
    </location>
</feature>
<proteinExistence type="predicted"/>
<comment type="caution">
    <text evidence="4">The sequence shown here is derived from an EMBL/GenBank/DDBJ whole genome shotgun (WGS) entry which is preliminary data.</text>
</comment>
<feature type="compositionally biased region" description="Low complexity" evidence="2">
    <location>
        <begin position="1"/>
        <end position="20"/>
    </location>
</feature>
<dbReference type="EMBL" id="JAWLKF010000020">
    <property type="protein sequence ID" value="MDV6305484.1"/>
    <property type="molecule type" value="Genomic_DNA"/>
</dbReference>
<dbReference type="InterPro" id="IPR014001">
    <property type="entry name" value="Helicase_ATP-bd"/>
</dbReference>
<protein>
    <submittedName>
        <fullName evidence="4">Helicase</fullName>
    </submittedName>
</protein>
<evidence type="ECO:0000313" key="5">
    <source>
        <dbReference type="Proteomes" id="UP001186104"/>
    </source>
</evidence>
<keyword evidence="1" id="KW-0175">Coiled coil</keyword>
<dbReference type="InterPro" id="IPR001650">
    <property type="entry name" value="Helicase_C-like"/>
</dbReference>
<name>A0ABU4D6Y0_9NOCA</name>
<dbReference type="Gene3D" id="3.40.50.150">
    <property type="entry name" value="Vaccinia Virus protein VP39"/>
    <property type="match status" value="1"/>
</dbReference>
<evidence type="ECO:0000259" key="3">
    <source>
        <dbReference type="PROSITE" id="PS51194"/>
    </source>
</evidence>
<dbReference type="PROSITE" id="PS51194">
    <property type="entry name" value="HELICASE_CTER"/>
    <property type="match status" value="1"/>
</dbReference>
<dbReference type="InterPro" id="IPR029063">
    <property type="entry name" value="SAM-dependent_MTases_sf"/>
</dbReference>
<dbReference type="SMART" id="SM00487">
    <property type="entry name" value="DEXDc"/>
    <property type="match status" value="1"/>
</dbReference>
<gene>
    <name evidence="4" type="ORF">R3P93_23205</name>
</gene>
<keyword evidence="5" id="KW-1185">Reference proteome</keyword>
<evidence type="ECO:0000313" key="4">
    <source>
        <dbReference type="EMBL" id="MDV6305484.1"/>
    </source>
</evidence>
<feature type="coiled-coil region" evidence="1">
    <location>
        <begin position="1877"/>
        <end position="1928"/>
    </location>
</feature>
<dbReference type="Pfam" id="PF00271">
    <property type="entry name" value="Helicase_C"/>
    <property type="match status" value="1"/>
</dbReference>
<dbReference type="GO" id="GO:0004386">
    <property type="term" value="F:helicase activity"/>
    <property type="evidence" value="ECO:0007669"/>
    <property type="project" value="UniProtKB-KW"/>
</dbReference>
<dbReference type="RefSeq" id="WP_317534250.1">
    <property type="nucleotide sequence ID" value="NZ_JAWLKF010000020.1"/>
</dbReference>
<dbReference type="PANTHER" id="PTHR41313:SF1">
    <property type="entry name" value="DNA METHYLASE ADENINE-SPECIFIC DOMAIN-CONTAINING PROTEIN"/>
    <property type="match status" value="1"/>
</dbReference>
<dbReference type="InterPro" id="IPR052933">
    <property type="entry name" value="DNA_Protect_Modify"/>
</dbReference>
<feature type="region of interest" description="Disordered" evidence="2">
    <location>
        <begin position="1"/>
        <end position="30"/>
    </location>
</feature>
<feature type="region of interest" description="Disordered" evidence="2">
    <location>
        <begin position="163"/>
        <end position="184"/>
    </location>
</feature>
<keyword evidence="4" id="KW-0547">Nucleotide-binding</keyword>
<dbReference type="InterPro" id="IPR027417">
    <property type="entry name" value="P-loop_NTPase"/>
</dbReference>
<sequence>MFSFDADGAAPIDPAAVDVGGTPLPSPVDPEILAADAASRQGRELRPAPEVVTGTAVDGPALPPSATELVRDAYGRLAREDEAYVRLARIRADLDGTLTAEQVTDALMELRRAGDVSLIPEENQKTLGPADHAAAVSYGNQSRHLIAVDGRRVDQLLPTRSAPPTAVEIDSSTVEPTPEPAAATAVPDTAEGMAVDTQTVAERLWNVEPVDFRPGTQVLVPSGAKARVAANIEALRVLAAVTAQDRYATADEQAVLARWSSWGATPQVFDPRRDDWAAEREQIRSLLDDSAWAQAQRTILNAHYTDPAIAAAMWKATIRAGFTGGRVLEPGCGSGTFIAHSPGSAQMVGVELDATTAAIAAALNPSAQIRAEGFEKTTAPASSFTAAIGNVPFGDYRLYDPVHNQAKHSIHNHFIVKSLAMTAPGGYVTVLTSRFTLDAQNQRARRDIAALGDLVGAVRLPSNAFRRVAGTEVVTDILVLRRRADGVKPAPLTERFLQLENATALDDAGEDKGVPINAVYTDHPEWVLGELRVGHGQYGNESLSVDATDSDVDLASLVEDRLTAIVDVAKADGLGLTASWRDTLGPTREDFERGLLAIGNGPAEDELAVGTLRHDAQMATIERWNSRDWEAVNTRGAKQVAEWGELLALRDTTHALIDAQRGPTDPSQRQALREILGEQYDAYVARYGPINRFTMTTPKDLTETQHDAALAKSIETWRKDEGVAGDPYAGEVPEDVYARLSDDAWINPRQPTKLQSHLGKALRTDPTFAAVLSLEHFDEETMTARKAAIFHTDVLHSRELRSHAETVDEAMAISLDEQARLDVGRIAELLGTTVEQAETQMEGRAFRTLTNPTRWVSASSYLSGNVRTKLADAEEIAALDPRYQANVDALTAVIPPRKTDVDVALGAPWVPIETYTQFVRETFEVPADVPVTIERASGRWTVAVDHYPGAGEQDLKWGLVPKRGSWSTKYNFEHRPAGDRGIGNAGMRAGDYGWPAMLTDLLNSDPIEITSSKEFRESAGAPTVHDAATRAAQSKARRLAQEFGQWAMHADEVRREQLLDIYNDTFNSLVAPVHSGAHMAFPGLGEKYSPYPYQRDAAARIVSEPTVLLDHVVGAGKTGTILMGAMELKRLGLADKPWVVVPNHIIDQVVREAGQWYPGARILSGSAATDAEGRRLLVAQSASQDWDMVIVPRSAFSSIGVDPGTKAEYIRTQVADLDAALVDATSDLTIKRLEAMKTRLEEKLETALEQAGKDRGLTFEASGCDYLFVDEAHEFKNLARASGVTELANEGSHRATDMDLKLNYLRSMRREEAITKGIPPEEYVERVATFATGTPVANSLAELWVMQHYLRPDLLEDAGVAQINDWGATFTDTVERVELNSSGSRLRAVTRVGEFTNVGDLIGMTSVYTDAVTRDQVPANLPVKDGGRNTDVTFTPALEVQDFIADLGYRADHADAKRPDIDNALKVANDGRNATLDPRVAHLDPAPPEHSRAHIVAQRILDVHNDSNENTYLDSSGEPHPTPGALQIVFCDRSTPKADGSWSIYDGIRDELLAGGMEPAQIAYVHDYPKPSEKARLFEMCRTGKVSVVFGSTEKMGTGTNIQDRAIALHHVDVPWRPADLEQREGRIIRQGNQNAHVKVFNYVAEKTFDTVMWQTVHRKAHFIEQLKKADRSMRRVVDLDSDSLAENSAMTKALATGDDRYIQQIELDSQLQELQSEADSHFAEQRSIERDRDRLRREVPRARQRVAQLTEAAPVLKGRREVDQWPGMTIRGVFYYKRSDAANSMASALQGTYHSLKGEGLTKTVLIAEMSGFPIEASRPAQDSALYLSFSGLGSSTKVIEARDLHPKIGDSDRSQHAFGLLTRVENMAYTVDTDLAKAERSLDRDEQRLDDLELVELSDFPKAVQLKDLSNEVARLRREIKEAETSPEALARDAARAERAAAKGREPKWSLMLNPTPALVEDLGMGSADDVRAMMHDKAIAAQLAAAQSAGANGPLASGDTSTRPGNFLRAVDDDSGTAKPWKSTEREGPESGNETDNGRDLGI</sequence>
<dbReference type="SUPFAM" id="SSF53335">
    <property type="entry name" value="S-adenosyl-L-methionine-dependent methyltransferases"/>
    <property type="match status" value="1"/>
</dbReference>
<feature type="compositionally biased region" description="Low complexity" evidence="2">
    <location>
        <begin position="173"/>
        <end position="184"/>
    </location>
</feature>
<keyword evidence="4" id="KW-0347">Helicase</keyword>
<keyword evidence="4" id="KW-0067">ATP-binding</keyword>
<dbReference type="Gene3D" id="3.40.50.300">
    <property type="entry name" value="P-loop containing nucleotide triphosphate hydrolases"/>
    <property type="match status" value="2"/>
</dbReference>
<feature type="domain" description="Helicase C-terminal" evidence="3">
    <location>
        <begin position="1495"/>
        <end position="1686"/>
    </location>
</feature>
<keyword evidence="4" id="KW-0378">Hydrolase</keyword>
<dbReference type="SUPFAM" id="SSF52540">
    <property type="entry name" value="P-loop containing nucleoside triphosphate hydrolases"/>
    <property type="match status" value="2"/>
</dbReference>
<evidence type="ECO:0000256" key="2">
    <source>
        <dbReference type="SAM" id="MobiDB-lite"/>
    </source>
</evidence>
<organism evidence="4 5">
    <name type="scientific">Rhodococcus cerastii</name>
    <dbReference type="NCBI Taxonomy" id="908616"/>
    <lineage>
        <taxon>Bacteria</taxon>
        <taxon>Bacillati</taxon>
        <taxon>Actinomycetota</taxon>
        <taxon>Actinomycetes</taxon>
        <taxon>Mycobacteriales</taxon>
        <taxon>Nocardiaceae</taxon>
        <taxon>Rhodococcus</taxon>
    </lineage>
</organism>
<evidence type="ECO:0000256" key="1">
    <source>
        <dbReference type="SAM" id="Coils"/>
    </source>
</evidence>
<reference evidence="4 5" key="1">
    <citation type="submission" date="2023-10" db="EMBL/GenBank/DDBJ databases">
        <title>Development of a sustainable strategy for remediation of hydrocarbon-contaminated territories based on the waste exchange concept.</title>
        <authorList>
            <person name="Krivoruchko A."/>
        </authorList>
    </citation>
    <scope>NUCLEOTIDE SEQUENCE [LARGE SCALE GENOMIC DNA]</scope>
    <source>
        <strain evidence="4 5">IEGM 1327</strain>
    </source>
</reference>